<evidence type="ECO:0000256" key="13">
    <source>
        <dbReference type="ARBA" id="ARBA00023157"/>
    </source>
</evidence>
<comment type="catalytic activity">
    <reaction evidence="1">
        <text>a 1,2-diacyl-sn-glycero-3-phosphocholine + H2O = a 1-acyl-sn-glycero-3-phosphocholine + a fatty acid + H(+)</text>
        <dbReference type="Rhea" id="RHEA:15801"/>
        <dbReference type="ChEBI" id="CHEBI:15377"/>
        <dbReference type="ChEBI" id="CHEBI:15378"/>
        <dbReference type="ChEBI" id="CHEBI:28868"/>
        <dbReference type="ChEBI" id="CHEBI:57643"/>
        <dbReference type="ChEBI" id="CHEBI:58168"/>
        <dbReference type="EC" id="3.1.1.4"/>
    </reaction>
</comment>
<protein>
    <recommendedName>
        <fullName evidence="5">phospholipase A2</fullName>
        <ecNumber evidence="5">3.1.1.4</ecNumber>
    </recommendedName>
</protein>
<dbReference type="AlphaFoldDB" id="A0AAE1N5V1"/>
<dbReference type="GO" id="GO:0005576">
    <property type="term" value="C:extracellular region"/>
    <property type="evidence" value="ECO:0007669"/>
    <property type="project" value="UniProtKB-SubCell"/>
</dbReference>
<dbReference type="InterPro" id="IPR036444">
    <property type="entry name" value="PLipase_A2_dom_sf"/>
</dbReference>
<keyword evidence="7" id="KW-0479">Metal-binding</keyword>
<evidence type="ECO:0000256" key="9">
    <source>
        <dbReference type="ARBA" id="ARBA00022801"/>
    </source>
</evidence>
<evidence type="ECO:0000256" key="11">
    <source>
        <dbReference type="ARBA" id="ARBA00022963"/>
    </source>
</evidence>
<dbReference type="SUPFAM" id="SSF48619">
    <property type="entry name" value="Phospholipase A2, PLA2"/>
    <property type="match status" value="1"/>
</dbReference>
<keyword evidence="9" id="KW-0378">Hydrolase</keyword>
<dbReference type="GO" id="GO:0046872">
    <property type="term" value="F:metal ion binding"/>
    <property type="evidence" value="ECO:0007669"/>
    <property type="project" value="UniProtKB-KW"/>
</dbReference>
<keyword evidence="16" id="KW-1185">Reference proteome</keyword>
<sequence>MLRSNAPRASAAICVLLTFLINVADCADQSWSKCSGICIAQNCDSIGIRYGKYCGLGHTGCPGEKPCDDVDACCMKHDDCVGKYGMTHVKCHEKFKNCLRKVLKSGKAGFSKECPYSIAAPTMIRGMDVAITLSQMGQSTMDL</sequence>
<name>A0AAE1N5V1_9FABA</name>
<dbReference type="GO" id="GO:0016042">
    <property type="term" value="P:lipid catabolic process"/>
    <property type="evidence" value="ECO:0007669"/>
    <property type="project" value="UniProtKB-KW"/>
</dbReference>
<evidence type="ECO:0000256" key="14">
    <source>
        <dbReference type="SAM" id="SignalP"/>
    </source>
</evidence>
<feature type="chain" id="PRO_5042093971" description="phospholipase A2" evidence="14">
    <location>
        <begin position="27"/>
        <end position="143"/>
    </location>
</feature>
<proteinExistence type="inferred from homology"/>
<comment type="similarity">
    <text evidence="4">Belongs to the phospholipase A2 family.</text>
</comment>
<evidence type="ECO:0000256" key="4">
    <source>
        <dbReference type="ARBA" id="ARBA00007056"/>
    </source>
</evidence>
<keyword evidence="12" id="KW-0443">Lipid metabolism</keyword>
<comment type="cofactor">
    <cofactor evidence="2">
        <name>Ca(2+)</name>
        <dbReference type="ChEBI" id="CHEBI:29108"/>
    </cofactor>
</comment>
<feature type="signal peptide" evidence="14">
    <location>
        <begin position="1"/>
        <end position="26"/>
    </location>
</feature>
<organism evidence="15 16">
    <name type="scientific">Acacia crassicarpa</name>
    <name type="common">northern wattle</name>
    <dbReference type="NCBI Taxonomy" id="499986"/>
    <lineage>
        <taxon>Eukaryota</taxon>
        <taxon>Viridiplantae</taxon>
        <taxon>Streptophyta</taxon>
        <taxon>Embryophyta</taxon>
        <taxon>Tracheophyta</taxon>
        <taxon>Spermatophyta</taxon>
        <taxon>Magnoliopsida</taxon>
        <taxon>eudicotyledons</taxon>
        <taxon>Gunneridae</taxon>
        <taxon>Pentapetalae</taxon>
        <taxon>rosids</taxon>
        <taxon>fabids</taxon>
        <taxon>Fabales</taxon>
        <taxon>Fabaceae</taxon>
        <taxon>Caesalpinioideae</taxon>
        <taxon>mimosoid clade</taxon>
        <taxon>Acacieae</taxon>
        <taxon>Acacia</taxon>
    </lineage>
</organism>
<reference evidence="15" key="1">
    <citation type="submission" date="2023-10" db="EMBL/GenBank/DDBJ databases">
        <title>Chromosome-level genome of the transformable northern wattle, Acacia crassicarpa.</title>
        <authorList>
            <person name="Massaro I."/>
            <person name="Sinha N.R."/>
            <person name="Poethig S."/>
            <person name="Leichty A.R."/>
        </authorList>
    </citation>
    <scope>NUCLEOTIDE SEQUENCE</scope>
    <source>
        <strain evidence="15">Acra3RX</strain>
        <tissue evidence="15">Leaf</tissue>
    </source>
</reference>
<keyword evidence="11" id="KW-0442">Lipid degradation</keyword>
<evidence type="ECO:0000256" key="3">
    <source>
        <dbReference type="ARBA" id="ARBA00004613"/>
    </source>
</evidence>
<keyword evidence="8 14" id="KW-0732">Signal</keyword>
<dbReference type="GO" id="GO:0006644">
    <property type="term" value="P:phospholipid metabolic process"/>
    <property type="evidence" value="ECO:0007669"/>
    <property type="project" value="InterPro"/>
</dbReference>
<evidence type="ECO:0000256" key="2">
    <source>
        <dbReference type="ARBA" id="ARBA00001913"/>
    </source>
</evidence>
<evidence type="ECO:0000256" key="8">
    <source>
        <dbReference type="ARBA" id="ARBA00022729"/>
    </source>
</evidence>
<keyword evidence="10" id="KW-0106">Calcium</keyword>
<dbReference type="GO" id="GO:0050482">
    <property type="term" value="P:arachidonate secretion"/>
    <property type="evidence" value="ECO:0007669"/>
    <property type="project" value="InterPro"/>
</dbReference>
<accession>A0AAE1N5V1</accession>
<comment type="caution">
    <text evidence="15">The sequence shown here is derived from an EMBL/GenBank/DDBJ whole genome shotgun (WGS) entry which is preliminary data.</text>
</comment>
<keyword evidence="6" id="KW-0964">Secreted</keyword>
<evidence type="ECO:0000313" key="16">
    <source>
        <dbReference type="Proteomes" id="UP001293593"/>
    </source>
</evidence>
<evidence type="ECO:0000256" key="10">
    <source>
        <dbReference type="ARBA" id="ARBA00022837"/>
    </source>
</evidence>
<dbReference type="Gene3D" id="1.20.90.10">
    <property type="entry name" value="Phospholipase A2 domain"/>
    <property type="match status" value="1"/>
</dbReference>
<evidence type="ECO:0000256" key="5">
    <source>
        <dbReference type="ARBA" id="ARBA00013278"/>
    </source>
</evidence>
<dbReference type="Proteomes" id="UP001293593">
    <property type="component" value="Unassembled WGS sequence"/>
</dbReference>
<evidence type="ECO:0000256" key="6">
    <source>
        <dbReference type="ARBA" id="ARBA00022525"/>
    </source>
</evidence>
<evidence type="ECO:0000313" key="15">
    <source>
        <dbReference type="EMBL" id="KAK4283928.1"/>
    </source>
</evidence>
<dbReference type="EMBL" id="JAWXYG010000001">
    <property type="protein sequence ID" value="KAK4283928.1"/>
    <property type="molecule type" value="Genomic_DNA"/>
</dbReference>
<dbReference type="GO" id="GO:0012505">
    <property type="term" value="C:endomembrane system"/>
    <property type="evidence" value="ECO:0007669"/>
    <property type="project" value="UniProtKB-ARBA"/>
</dbReference>
<gene>
    <name evidence="15" type="ORF">QN277_000829</name>
</gene>
<dbReference type="PROSITE" id="PS00118">
    <property type="entry name" value="PA2_HIS"/>
    <property type="match status" value="1"/>
</dbReference>
<dbReference type="InterPro" id="IPR033113">
    <property type="entry name" value="PLA2_histidine"/>
</dbReference>
<dbReference type="GO" id="GO:0004623">
    <property type="term" value="F:phospholipase A2 activity"/>
    <property type="evidence" value="ECO:0007669"/>
    <property type="project" value="UniProtKB-EC"/>
</dbReference>
<evidence type="ECO:0000256" key="7">
    <source>
        <dbReference type="ARBA" id="ARBA00022723"/>
    </source>
</evidence>
<comment type="subcellular location">
    <subcellularLocation>
        <location evidence="3">Secreted</location>
    </subcellularLocation>
</comment>
<evidence type="ECO:0000256" key="1">
    <source>
        <dbReference type="ARBA" id="ARBA00001604"/>
    </source>
</evidence>
<keyword evidence="13" id="KW-1015">Disulfide bond</keyword>
<dbReference type="EC" id="3.1.1.4" evidence="5"/>
<dbReference type="FunFam" id="1.20.90.10:FF:000005">
    <property type="entry name" value="Secretory phospholipase A2"/>
    <property type="match status" value="1"/>
</dbReference>
<evidence type="ECO:0000256" key="12">
    <source>
        <dbReference type="ARBA" id="ARBA00023098"/>
    </source>
</evidence>